<keyword evidence="4" id="KW-1185">Reference proteome</keyword>
<feature type="transmembrane region" description="Helical" evidence="1">
    <location>
        <begin position="247"/>
        <end position="269"/>
    </location>
</feature>
<feature type="transmembrane region" description="Helical" evidence="1">
    <location>
        <begin position="187"/>
        <end position="208"/>
    </location>
</feature>
<evidence type="ECO:0000256" key="1">
    <source>
        <dbReference type="SAM" id="Phobius"/>
    </source>
</evidence>
<protein>
    <submittedName>
        <fullName evidence="3">CPBP family intramembrane metalloprotease</fullName>
    </submittedName>
</protein>
<dbReference type="EMBL" id="CP094528">
    <property type="protein sequence ID" value="UOE43573.1"/>
    <property type="molecule type" value="Genomic_DNA"/>
</dbReference>
<keyword evidence="1" id="KW-0472">Membrane</keyword>
<keyword evidence="1" id="KW-1133">Transmembrane helix</keyword>
<dbReference type="GO" id="GO:0008237">
    <property type="term" value="F:metallopeptidase activity"/>
    <property type="evidence" value="ECO:0007669"/>
    <property type="project" value="UniProtKB-KW"/>
</dbReference>
<evidence type="ECO:0000313" key="3">
    <source>
        <dbReference type="EMBL" id="UOE43573.1"/>
    </source>
</evidence>
<feature type="transmembrane region" description="Helical" evidence="1">
    <location>
        <begin position="215"/>
        <end position="235"/>
    </location>
</feature>
<dbReference type="InterPro" id="IPR003675">
    <property type="entry name" value="Rce1/LyrA-like_dom"/>
</dbReference>
<dbReference type="Pfam" id="PF02517">
    <property type="entry name" value="Rce1-like"/>
    <property type="match status" value="1"/>
</dbReference>
<feature type="domain" description="CAAX prenyl protease 2/Lysostaphin resistance protein A-like" evidence="2">
    <location>
        <begin position="129"/>
        <end position="225"/>
    </location>
</feature>
<dbReference type="RefSeq" id="WP_243554670.1">
    <property type="nucleotide sequence ID" value="NZ_CP094528.1"/>
</dbReference>
<keyword evidence="3" id="KW-0645">Protease</keyword>
<keyword evidence="1" id="KW-0812">Transmembrane</keyword>
<organism evidence="3 4">
    <name type="scientific">Agromyces larvae</name>
    <dbReference type="NCBI Taxonomy" id="2929802"/>
    <lineage>
        <taxon>Bacteria</taxon>
        <taxon>Bacillati</taxon>
        <taxon>Actinomycetota</taxon>
        <taxon>Actinomycetes</taxon>
        <taxon>Micrococcales</taxon>
        <taxon>Microbacteriaceae</taxon>
        <taxon>Agromyces</taxon>
    </lineage>
</organism>
<proteinExistence type="predicted"/>
<evidence type="ECO:0000313" key="4">
    <source>
        <dbReference type="Proteomes" id="UP000832097"/>
    </source>
</evidence>
<keyword evidence="3" id="KW-0482">Metalloprotease</keyword>
<sequence>MSEHEHAGATRWHRFWNRGGWWKALAVAVVYLVVYEGLGLLLSVPFGHLVDSADILATPESVFFGLALPILLGGIILLLFVWSLGWLREIFGPQPIRGSWWMWIGVALLLIPIALRVVGTNWSAYSVGVALTMLFTGLCIGLAEELVSRGLAVNLLRRAGYGEKAVMLLSSLIFALMHSVNAFTQPLLAVALTVVYTFTFGIMMYLVLRVTGSIIWPMLVHAATDPTTILATGGVDAHGDASGSEGLIALAGDFNSVYVVFAIIAIIFVKGKVFPDRTPSLRKAEVD</sequence>
<accession>A0ABY4C0T2</accession>
<feature type="transmembrane region" description="Helical" evidence="1">
    <location>
        <begin position="21"/>
        <end position="42"/>
    </location>
</feature>
<feature type="transmembrane region" description="Helical" evidence="1">
    <location>
        <begin position="164"/>
        <end position="181"/>
    </location>
</feature>
<evidence type="ECO:0000259" key="2">
    <source>
        <dbReference type="Pfam" id="PF02517"/>
    </source>
</evidence>
<dbReference type="Proteomes" id="UP000832097">
    <property type="component" value="Chromosome"/>
</dbReference>
<feature type="transmembrane region" description="Helical" evidence="1">
    <location>
        <begin position="124"/>
        <end position="143"/>
    </location>
</feature>
<reference evidence="3 4" key="1">
    <citation type="submission" date="2022-03" db="EMBL/GenBank/DDBJ databases">
        <title>Mucilaginibacter sp. isolated from the gut of Protaetia brevitarsis seulensis larvae.</title>
        <authorList>
            <person name="Won M."/>
            <person name="Kim S.-J."/>
            <person name="Kwon S.-W."/>
        </authorList>
    </citation>
    <scope>NUCLEOTIDE SEQUENCE [LARGE SCALE GENOMIC DNA]</scope>
    <source>
        <strain evidence="3 4">CFWR-12</strain>
    </source>
</reference>
<feature type="transmembrane region" description="Helical" evidence="1">
    <location>
        <begin position="99"/>
        <end position="118"/>
    </location>
</feature>
<name>A0ABY4C0T2_9MICO</name>
<keyword evidence="3" id="KW-0378">Hydrolase</keyword>
<gene>
    <name evidence="3" type="ORF">MTO99_15550</name>
</gene>
<feature type="transmembrane region" description="Helical" evidence="1">
    <location>
        <begin position="62"/>
        <end position="87"/>
    </location>
</feature>